<proteinExistence type="predicted"/>
<feature type="region of interest" description="Disordered" evidence="1">
    <location>
        <begin position="1"/>
        <end position="21"/>
    </location>
</feature>
<reference evidence="2 3" key="1">
    <citation type="submission" date="2016-03" db="EMBL/GenBank/DDBJ databases">
        <authorList>
            <person name="Sant'Anna F.H."/>
            <person name="Ambrosini A."/>
            <person name="Souza R."/>
            <person name="Bach E."/>
            <person name="Fernandes G."/>
            <person name="Balsanelli E."/>
            <person name="Baura V.A."/>
            <person name="Souza E.M."/>
            <person name="Passaglia L."/>
        </authorList>
    </citation>
    <scope>NUCLEOTIDE SEQUENCE [LARGE SCALE GENOMIC DNA]</scope>
    <source>
        <strain evidence="2 3">P26E</strain>
    </source>
</reference>
<keyword evidence="3" id="KW-1185">Reference proteome</keyword>
<dbReference type="EMBL" id="LVWI01000031">
    <property type="protein sequence ID" value="OKP88356.1"/>
    <property type="molecule type" value="Genomic_DNA"/>
</dbReference>
<feature type="compositionally biased region" description="Basic and acidic residues" evidence="1">
    <location>
        <begin position="1"/>
        <end position="17"/>
    </location>
</feature>
<evidence type="ECO:0008006" key="4">
    <source>
        <dbReference type="Google" id="ProtNLM"/>
    </source>
</evidence>
<evidence type="ECO:0000313" key="2">
    <source>
        <dbReference type="EMBL" id="OKP88356.1"/>
    </source>
</evidence>
<sequence>MLENDSRRSPNKLRDGNEQAAVSEENEINLLSVQSDIRITDFERNWMLQHYPKLKHKRGAAAAVLGCDRRRVCQLAIALKLDQKNVSSG</sequence>
<gene>
    <name evidence="2" type="ORF">A3844_08255</name>
</gene>
<name>A0ABX3ERY7_9BACL</name>
<comment type="caution">
    <text evidence="2">The sequence shown here is derived from an EMBL/GenBank/DDBJ whole genome shotgun (WGS) entry which is preliminary data.</text>
</comment>
<evidence type="ECO:0000256" key="1">
    <source>
        <dbReference type="SAM" id="MobiDB-lite"/>
    </source>
</evidence>
<dbReference type="Proteomes" id="UP000186058">
    <property type="component" value="Unassembled WGS sequence"/>
</dbReference>
<organism evidence="2 3">
    <name type="scientific">Paenibacillus helianthi</name>
    <dbReference type="NCBI Taxonomy" id="1349432"/>
    <lineage>
        <taxon>Bacteria</taxon>
        <taxon>Bacillati</taxon>
        <taxon>Bacillota</taxon>
        <taxon>Bacilli</taxon>
        <taxon>Bacillales</taxon>
        <taxon>Paenibacillaceae</taxon>
        <taxon>Paenibacillus</taxon>
    </lineage>
</organism>
<evidence type="ECO:0000313" key="3">
    <source>
        <dbReference type="Proteomes" id="UP000186058"/>
    </source>
</evidence>
<protein>
    <recommendedName>
        <fullName evidence="4">DNA binding HTH domain-containing protein</fullName>
    </recommendedName>
</protein>
<accession>A0ABX3ERY7</accession>